<dbReference type="Pfam" id="PF04909">
    <property type="entry name" value="Amidohydro_2"/>
    <property type="match status" value="1"/>
</dbReference>
<feature type="domain" description="Amidohydrolase-related" evidence="4">
    <location>
        <begin position="25"/>
        <end position="304"/>
    </location>
</feature>
<proteinExistence type="inferred from homology"/>
<dbReference type="AlphaFoldDB" id="A0AAD8YDR4"/>
<comment type="similarity">
    <text evidence="2">Belongs to the metallo-dependent hydrolases superfamily.</text>
</comment>
<keyword evidence="2" id="KW-0210">Decarboxylase</keyword>
<dbReference type="SUPFAM" id="SSF51556">
    <property type="entry name" value="Metallo-dependent hydrolases"/>
    <property type="match status" value="1"/>
</dbReference>
<keyword evidence="3" id="KW-0732">Signal</keyword>
<evidence type="ECO:0000313" key="5">
    <source>
        <dbReference type="EMBL" id="KAK1743150.1"/>
    </source>
</evidence>
<sequence>MMRLFSLVYLACAIPEAAAFSMKIIDSHLHVWASKSEAESNFPYDQPPPESLQNNATPEALIEQMDKAGVDGALIVQPINHKYDHSYVANAIKKYPHKFKGMLLHDPELSPVMAVKRLEELVLSGYVGVRFNPYLWNEGELMSADSGGGLAVYKRCAELGCPVGVMCFKGLELHYDDILALIEKSPDTQLVLDHLGFCALNEKGDEAFKQLLALSKYPNVSVKVSALFRNTGSVDSFPYDKVKAQRFQPLLEAFGSKRLMVGSDFPYVLETEGGYDGAINTVKSWLNKDDAEAVLFGTAERLFGKWGALE</sequence>
<evidence type="ECO:0000256" key="1">
    <source>
        <dbReference type="ARBA" id="ARBA00023239"/>
    </source>
</evidence>
<evidence type="ECO:0000313" key="6">
    <source>
        <dbReference type="Proteomes" id="UP001224775"/>
    </source>
</evidence>
<dbReference type="InterPro" id="IPR032465">
    <property type="entry name" value="ACMSD"/>
</dbReference>
<accession>A0AAD8YDR4</accession>
<dbReference type="PANTHER" id="PTHR21240:SF19">
    <property type="entry name" value="CATALYTIC_ HYDROLASE"/>
    <property type="match status" value="1"/>
</dbReference>
<evidence type="ECO:0000256" key="2">
    <source>
        <dbReference type="RuleBase" id="RU366045"/>
    </source>
</evidence>
<evidence type="ECO:0000259" key="4">
    <source>
        <dbReference type="Pfam" id="PF04909"/>
    </source>
</evidence>
<keyword evidence="6" id="KW-1185">Reference proteome</keyword>
<dbReference type="InterPro" id="IPR032466">
    <property type="entry name" value="Metal_Hydrolase"/>
</dbReference>
<reference evidence="5" key="1">
    <citation type="submission" date="2023-06" db="EMBL/GenBank/DDBJ databases">
        <title>Survivors Of The Sea: Transcriptome response of Skeletonema marinoi to long-term dormancy.</title>
        <authorList>
            <person name="Pinder M.I.M."/>
            <person name="Kourtchenko O."/>
            <person name="Robertson E.K."/>
            <person name="Larsson T."/>
            <person name="Maumus F."/>
            <person name="Osuna-Cruz C.M."/>
            <person name="Vancaester E."/>
            <person name="Stenow R."/>
            <person name="Vandepoele K."/>
            <person name="Ploug H."/>
            <person name="Bruchert V."/>
            <person name="Godhe A."/>
            <person name="Topel M."/>
        </authorList>
    </citation>
    <scope>NUCLEOTIDE SEQUENCE</scope>
    <source>
        <strain evidence="5">R05AC</strain>
    </source>
</reference>
<dbReference type="GO" id="GO:0001760">
    <property type="term" value="F:aminocarboxymuconate-semialdehyde decarboxylase activity"/>
    <property type="evidence" value="ECO:0007669"/>
    <property type="project" value="UniProtKB-EC"/>
</dbReference>
<dbReference type="PANTHER" id="PTHR21240">
    <property type="entry name" value="2-AMINO-3-CARBOXYLMUCONATE-6-SEMIALDEHYDE DECARBOXYLASE"/>
    <property type="match status" value="1"/>
</dbReference>
<feature type="signal peptide" evidence="3">
    <location>
        <begin position="1"/>
        <end position="19"/>
    </location>
</feature>
<comment type="caution">
    <text evidence="5">The sequence shown here is derived from an EMBL/GenBank/DDBJ whole genome shotgun (WGS) entry which is preliminary data.</text>
</comment>
<evidence type="ECO:0000256" key="3">
    <source>
        <dbReference type="SAM" id="SignalP"/>
    </source>
</evidence>
<feature type="chain" id="PRO_5042143114" evidence="3">
    <location>
        <begin position="20"/>
        <end position="310"/>
    </location>
</feature>
<dbReference type="Proteomes" id="UP001224775">
    <property type="component" value="Unassembled WGS sequence"/>
</dbReference>
<keyword evidence="1 2" id="KW-0456">Lyase</keyword>
<dbReference type="EMBL" id="JATAAI010000009">
    <property type="protein sequence ID" value="KAK1743150.1"/>
    <property type="molecule type" value="Genomic_DNA"/>
</dbReference>
<dbReference type="Gene3D" id="3.20.20.140">
    <property type="entry name" value="Metal-dependent hydrolases"/>
    <property type="match status" value="1"/>
</dbReference>
<dbReference type="GO" id="GO:0016787">
    <property type="term" value="F:hydrolase activity"/>
    <property type="evidence" value="ECO:0007669"/>
    <property type="project" value="InterPro"/>
</dbReference>
<organism evidence="5 6">
    <name type="scientific">Skeletonema marinoi</name>
    <dbReference type="NCBI Taxonomy" id="267567"/>
    <lineage>
        <taxon>Eukaryota</taxon>
        <taxon>Sar</taxon>
        <taxon>Stramenopiles</taxon>
        <taxon>Ochrophyta</taxon>
        <taxon>Bacillariophyta</taxon>
        <taxon>Coscinodiscophyceae</taxon>
        <taxon>Thalassiosirophycidae</taxon>
        <taxon>Thalassiosirales</taxon>
        <taxon>Skeletonemataceae</taxon>
        <taxon>Skeletonema</taxon>
        <taxon>Skeletonema marinoi-dohrnii complex</taxon>
    </lineage>
</organism>
<dbReference type="InterPro" id="IPR006680">
    <property type="entry name" value="Amidohydro-rel"/>
</dbReference>
<protein>
    <submittedName>
        <fullName evidence="5">2-amino-3-carboxymuconate-6-semialdehyde decarboxylase</fullName>
        <ecNumber evidence="5">4.1.1.45</ecNumber>
    </submittedName>
</protein>
<name>A0AAD8YDR4_9STRA</name>
<gene>
    <name evidence="5" type="ORF">QTG54_005771</name>
</gene>
<dbReference type="EC" id="4.1.1.45" evidence="5"/>